<proteinExistence type="predicted"/>
<accession>A0A074Z3J9</accession>
<evidence type="ECO:0000313" key="1">
    <source>
        <dbReference type="EMBL" id="KER21626.1"/>
    </source>
</evidence>
<dbReference type="EMBL" id="KL596953">
    <property type="protein sequence ID" value="KER21626.1"/>
    <property type="molecule type" value="Genomic_DNA"/>
</dbReference>
<feature type="non-terminal residue" evidence="1">
    <location>
        <position position="237"/>
    </location>
</feature>
<dbReference type="GeneID" id="20329215"/>
<keyword evidence="2" id="KW-1185">Reference proteome</keyword>
<protein>
    <submittedName>
        <fullName evidence="1">Uncharacterized protein</fullName>
    </submittedName>
</protein>
<dbReference type="OrthoDB" id="294378at2759"/>
<name>A0A074Z3J9_OPIVI</name>
<reference evidence="1 2" key="1">
    <citation type="submission" date="2013-11" db="EMBL/GenBank/DDBJ databases">
        <title>Opisthorchis viverrini - life in the bile duct.</title>
        <authorList>
            <person name="Young N.D."/>
            <person name="Nagarajan N."/>
            <person name="Lin S.J."/>
            <person name="Korhonen P.K."/>
            <person name="Jex A.R."/>
            <person name="Hall R.S."/>
            <person name="Safavi-Hemami H."/>
            <person name="Kaewkong W."/>
            <person name="Bertrand D."/>
            <person name="Gao S."/>
            <person name="Seet Q."/>
            <person name="Wongkham S."/>
            <person name="Teh B.T."/>
            <person name="Wongkham C."/>
            <person name="Intapan P.M."/>
            <person name="Maleewong W."/>
            <person name="Yang X."/>
            <person name="Hu M."/>
            <person name="Wang Z."/>
            <person name="Hofmann A."/>
            <person name="Sternberg P.W."/>
            <person name="Tan P."/>
            <person name="Wang J."/>
            <person name="Gasser R.B."/>
        </authorList>
    </citation>
    <scope>NUCLEOTIDE SEQUENCE [LARGE SCALE GENOMIC DNA]</scope>
</reference>
<gene>
    <name evidence="1" type="ORF">T265_15049</name>
</gene>
<dbReference type="KEGG" id="ovi:T265_15049"/>
<dbReference type="CTD" id="20329215"/>
<dbReference type="RefSeq" id="XP_009174629.1">
    <property type="nucleotide sequence ID" value="XM_009176365.1"/>
</dbReference>
<organism evidence="1 2">
    <name type="scientific">Opisthorchis viverrini</name>
    <name type="common">Southeast Asian liver fluke</name>
    <dbReference type="NCBI Taxonomy" id="6198"/>
    <lineage>
        <taxon>Eukaryota</taxon>
        <taxon>Metazoa</taxon>
        <taxon>Spiralia</taxon>
        <taxon>Lophotrochozoa</taxon>
        <taxon>Platyhelminthes</taxon>
        <taxon>Trematoda</taxon>
        <taxon>Digenea</taxon>
        <taxon>Opisthorchiida</taxon>
        <taxon>Opisthorchiata</taxon>
        <taxon>Opisthorchiidae</taxon>
        <taxon>Opisthorchis</taxon>
    </lineage>
</organism>
<evidence type="ECO:0000313" key="2">
    <source>
        <dbReference type="Proteomes" id="UP000054324"/>
    </source>
</evidence>
<dbReference type="AlphaFoldDB" id="A0A074Z3J9"/>
<sequence>MKTERFTRVPEREFTERKVRGFNPTSASRLPLSKLGHGVSPTSCFLQVARQLGTKGSLQLNDHYYHYWSTTLSNMPHLQVSKTCKPITENRLLKTLRQTTTGFALPLRAHQVGAVSVNLMIYLSPNWTVFEKFTHLQINLVFKRDSIKSLIHDIPQLNVLHAGCLTIQLARYSRYRKLTCYKSRRNLQIDLVFMRNSTESLVYDILQLNVLNTGRPMIQLARYSRYRSIYLHRKLLT</sequence>
<dbReference type="Proteomes" id="UP000054324">
    <property type="component" value="Unassembled WGS sequence"/>
</dbReference>